<protein>
    <submittedName>
        <fullName evidence="1">Uncharacterized protein</fullName>
    </submittedName>
</protein>
<evidence type="ECO:0000313" key="2">
    <source>
        <dbReference type="Proteomes" id="UP000814033"/>
    </source>
</evidence>
<keyword evidence="2" id="KW-1185">Reference proteome</keyword>
<reference evidence="1" key="2">
    <citation type="journal article" date="2022" name="New Phytol.">
        <title>Evolutionary transition to the ectomycorrhizal habit in the genomes of a hyperdiverse lineage of mushroom-forming fungi.</title>
        <authorList>
            <person name="Looney B."/>
            <person name="Miyauchi S."/>
            <person name="Morin E."/>
            <person name="Drula E."/>
            <person name="Courty P.E."/>
            <person name="Kohler A."/>
            <person name="Kuo A."/>
            <person name="LaButti K."/>
            <person name="Pangilinan J."/>
            <person name="Lipzen A."/>
            <person name="Riley R."/>
            <person name="Andreopoulos W."/>
            <person name="He G."/>
            <person name="Johnson J."/>
            <person name="Nolan M."/>
            <person name="Tritt A."/>
            <person name="Barry K.W."/>
            <person name="Grigoriev I.V."/>
            <person name="Nagy L.G."/>
            <person name="Hibbett D."/>
            <person name="Henrissat B."/>
            <person name="Matheny P.B."/>
            <person name="Labbe J."/>
            <person name="Martin F.M."/>
        </authorList>
    </citation>
    <scope>NUCLEOTIDE SEQUENCE</scope>
    <source>
        <strain evidence="1">FP105234-sp</strain>
    </source>
</reference>
<gene>
    <name evidence="1" type="ORF">FA95DRAFT_1476325</name>
</gene>
<sequence length="123" mass="13720">YTGVRPSHEAALQLLYRTKTLIGFQSGLTPLQFANNLTCLGICGEPSVENMGFWISKHRNLGAFAGLHALGFNVVEKEGPAWVQAAFKCVYGHLDKHLTTQQKQELHFGVIFVEHILCKVVPW</sequence>
<reference evidence="1" key="1">
    <citation type="submission" date="2021-02" db="EMBL/GenBank/DDBJ databases">
        <authorList>
            <consortium name="DOE Joint Genome Institute"/>
            <person name="Ahrendt S."/>
            <person name="Looney B.P."/>
            <person name="Miyauchi S."/>
            <person name="Morin E."/>
            <person name="Drula E."/>
            <person name="Courty P.E."/>
            <person name="Chicoki N."/>
            <person name="Fauchery L."/>
            <person name="Kohler A."/>
            <person name="Kuo A."/>
            <person name="Labutti K."/>
            <person name="Pangilinan J."/>
            <person name="Lipzen A."/>
            <person name="Riley R."/>
            <person name="Andreopoulos W."/>
            <person name="He G."/>
            <person name="Johnson J."/>
            <person name="Barry K.W."/>
            <person name="Grigoriev I.V."/>
            <person name="Nagy L."/>
            <person name="Hibbett D."/>
            <person name="Henrissat B."/>
            <person name="Matheny P.B."/>
            <person name="Labbe J."/>
            <person name="Martin F."/>
        </authorList>
    </citation>
    <scope>NUCLEOTIDE SEQUENCE</scope>
    <source>
        <strain evidence="1">FP105234-sp</strain>
    </source>
</reference>
<dbReference type="EMBL" id="MU275931">
    <property type="protein sequence ID" value="KAI0046232.1"/>
    <property type="molecule type" value="Genomic_DNA"/>
</dbReference>
<organism evidence="1 2">
    <name type="scientific">Auriscalpium vulgare</name>
    <dbReference type="NCBI Taxonomy" id="40419"/>
    <lineage>
        <taxon>Eukaryota</taxon>
        <taxon>Fungi</taxon>
        <taxon>Dikarya</taxon>
        <taxon>Basidiomycota</taxon>
        <taxon>Agaricomycotina</taxon>
        <taxon>Agaricomycetes</taxon>
        <taxon>Russulales</taxon>
        <taxon>Auriscalpiaceae</taxon>
        <taxon>Auriscalpium</taxon>
    </lineage>
</organism>
<proteinExistence type="predicted"/>
<dbReference type="Proteomes" id="UP000814033">
    <property type="component" value="Unassembled WGS sequence"/>
</dbReference>
<feature type="non-terminal residue" evidence="1">
    <location>
        <position position="123"/>
    </location>
</feature>
<accession>A0ACB8RQR3</accession>
<evidence type="ECO:0000313" key="1">
    <source>
        <dbReference type="EMBL" id="KAI0046232.1"/>
    </source>
</evidence>
<comment type="caution">
    <text evidence="1">The sequence shown here is derived from an EMBL/GenBank/DDBJ whole genome shotgun (WGS) entry which is preliminary data.</text>
</comment>
<name>A0ACB8RQR3_9AGAM</name>
<feature type="non-terminal residue" evidence="1">
    <location>
        <position position="1"/>
    </location>
</feature>